<dbReference type="GO" id="GO:0003700">
    <property type="term" value="F:DNA-binding transcription factor activity"/>
    <property type="evidence" value="ECO:0007669"/>
    <property type="project" value="InterPro"/>
</dbReference>
<dbReference type="InterPro" id="IPR009057">
    <property type="entry name" value="Homeodomain-like_sf"/>
</dbReference>
<dbReference type="Pfam" id="PF02518">
    <property type="entry name" value="HATPase_c"/>
    <property type="match status" value="1"/>
</dbReference>
<dbReference type="InterPro" id="IPR011006">
    <property type="entry name" value="CheY-like_superfamily"/>
</dbReference>
<dbReference type="PROSITE" id="PS00041">
    <property type="entry name" value="HTH_ARAC_FAMILY_1"/>
    <property type="match status" value="1"/>
</dbReference>
<evidence type="ECO:0000259" key="13">
    <source>
        <dbReference type="PROSITE" id="PS50110"/>
    </source>
</evidence>
<dbReference type="CDD" id="cd17574">
    <property type="entry name" value="REC_OmpR"/>
    <property type="match status" value="1"/>
</dbReference>
<dbReference type="SUPFAM" id="SSF46689">
    <property type="entry name" value="Homeodomain-like"/>
    <property type="match status" value="1"/>
</dbReference>
<feature type="transmembrane region" description="Helical" evidence="10">
    <location>
        <begin position="169"/>
        <end position="191"/>
    </location>
</feature>
<feature type="transmembrane region" description="Helical" evidence="10">
    <location>
        <begin position="138"/>
        <end position="157"/>
    </location>
</feature>
<dbReference type="InterPro" id="IPR003594">
    <property type="entry name" value="HATPase_dom"/>
</dbReference>
<dbReference type="GO" id="GO:0000155">
    <property type="term" value="F:phosphorelay sensor kinase activity"/>
    <property type="evidence" value="ECO:0007669"/>
    <property type="project" value="InterPro"/>
</dbReference>
<sequence length="741" mass="84597">MSFQYINDGFDNWLEKQISSPEDTIDELALKKRFFFFIAPSFPLLFGTTIFFWNIGLHQLAVAMSIFIIFELIVTLLFFILHRNINLVALINQYFYVLFSFSGVIYFGGILNSGGVVFIGLAGALNSLSFLKPIQIRNIFIVYIATLLIGALLQPWLTPVPEITPTVNLILFVIHLLVVASVFYSRLHVYIQESIQAKKMEAEHLKELDKIKTNFYTNITHEFRTPLTVILGLTDPETKVSGTTFQKNIPMIRKNALRLLQLVNQMLDLAKLEAQTMQLHFIQTDIITYFHQLVEPFKHLANEKKTELLIESKLKQLTMDFDPERMDSLLGNLFMNAIKYSPENSRITFEVSELTEKINPEDLGYSLFSNRKFQSDRLLRLRIEDTGMGITPEEIPLIFNRFYRITTNRLQHHEGAGIGLLLVKEIINLLQGNLFIQSTPGAGTKVVVLLPITNNAPIAGLPKIAGTLTEGENYQPELKAAEPKSGKELPQLLLIEDNDDVVTYLKTVTGPHYNVHRAKNGNEGIEMAFNGVPDIIISDIVMPGKDGYEVCHTLKQDFRTSHIPIILLTAKSDKTSQIEGFEHGADAYVTKPFHPRELLVRLQKLIEIRDRLKAKYKSLAVVSDIQQEKSPGPDEQFLFNTKQILEKRFNDDAFDPLELSRQLGISRSQLFRKIKALTGLSASHFICFYRIYVAKEKLQKTNLTISEIAYEVGFKDPAYFTRVFTREFGFSPKVMRQKHHN</sequence>
<feature type="domain" description="Histidine kinase" evidence="12">
    <location>
        <begin position="218"/>
        <end position="454"/>
    </location>
</feature>
<dbReference type="SUPFAM" id="SSF52172">
    <property type="entry name" value="CheY-like"/>
    <property type="match status" value="1"/>
</dbReference>
<dbReference type="SMART" id="SM00448">
    <property type="entry name" value="REC"/>
    <property type="match status" value="1"/>
</dbReference>
<feature type="domain" description="HTH araC/xylS-type" evidence="11">
    <location>
        <begin position="639"/>
        <end position="738"/>
    </location>
</feature>
<dbReference type="SUPFAM" id="SSF55874">
    <property type="entry name" value="ATPase domain of HSP90 chaperone/DNA topoisomerase II/histidine kinase"/>
    <property type="match status" value="1"/>
</dbReference>
<dbReference type="PANTHER" id="PTHR43547">
    <property type="entry name" value="TWO-COMPONENT HISTIDINE KINASE"/>
    <property type="match status" value="1"/>
</dbReference>
<evidence type="ECO:0000259" key="11">
    <source>
        <dbReference type="PROSITE" id="PS01124"/>
    </source>
</evidence>
<dbReference type="FunFam" id="3.30.565.10:FF:000006">
    <property type="entry name" value="Sensor histidine kinase WalK"/>
    <property type="match status" value="1"/>
</dbReference>
<dbReference type="GO" id="GO:0043565">
    <property type="term" value="F:sequence-specific DNA binding"/>
    <property type="evidence" value="ECO:0007669"/>
    <property type="project" value="InterPro"/>
</dbReference>
<evidence type="ECO:0000256" key="7">
    <source>
        <dbReference type="ARBA" id="ARBA00023125"/>
    </source>
</evidence>
<dbReference type="InterPro" id="IPR036890">
    <property type="entry name" value="HATPase_C_sf"/>
</dbReference>
<dbReference type="PRINTS" id="PR00344">
    <property type="entry name" value="BCTRLSENSOR"/>
</dbReference>
<dbReference type="EC" id="2.7.13.3" evidence="2"/>
<comment type="catalytic activity">
    <reaction evidence="1">
        <text>ATP + protein L-histidine = ADP + protein N-phospho-L-histidine.</text>
        <dbReference type="EC" id="2.7.13.3"/>
    </reaction>
</comment>
<evidence type="ECO:0000256" key="6">
    <source>
        <dbReference type="ARBA" id="ARBA00023015"/>
    </source>
</evidence>
<keyword evidence="5" id="KW-0418">Kinase</keyword>
<feature type="modified residue" description="4-aspartylphosphate" evidence="9">
    <location>
        <position position="539"/>
    </location>
</feature>
<dbReference type="InterPro" id="IPR018062">
    <property type="entry name" value="HTH_AraC-typ_CS"/>
</dbReference>
<comment type="caution">
    <text evidence="14">The sequence shown here is derived from an EMBL/GenBank/DDBJ whole genome shotgun (WGS) entry which is preliminary data.</text>
</comment>
<feature type="domain" description="Response regulatory" evidence="13">
    <location>
        <begin position="491"/>
        <end position="606"/>
    </location>
</feature>
<evidence type="ECO:0000256" key="3">
    <source>
        <dbReference type="ARBA" id="ARBA00022553"/>
    </source>
</evidence>
<feature type="transmembrane region" description="Helical" evidence="10">
    <location>
        <begin position="34"/>
        <end position="55"/>
    </location>
</feature>
<evidence type="ECO:0000256" key="5">
    <source>
        <dbReference type="ARBA" id="ARBA00022777"/>
    </source>
</evidence>
<dbReference type="PROSITE" id="PS50110">
    <property type="entry name" value="RESPONSE_REGULATORY"/>
    <property type="match status" value="1"/>
</dbReference>
<feature type="transmembrane region" description="Helical" evidence="10">
    <location>
        <begin position="87"/>
        <end position="107"/>
    </location>
</feature>
<dbReference type="InterPro" id="IPR004358">
    <property type="entry name" value="Sig_transdc_His_kin-like_C"/>
</dbReference>
<evidence type="ECO:0000256" key="9">
    <source>
        <dbReference type="PROSITE-ProRule" id="PRU00169"/>
    </source>
</evidence>
<name>A0A9X3F1R5_9BACT</name>
<dbReference type="Pfam" id="PF12833">
    <property type="entry name" value="HTH_18"/>
    <property type="match status" value="1"/>
</dbReference>
<gene>
    <name evidence="14" type="ORF">OU798_01285</name>
</gene>
<dbReference type="Gene3D" id="1.10.287.130">
    <property type="match status" value="1"/>
</dbReference>
<dbReference type="SMART" id="SM00387">
    <property type="entry name" value="HATPase_c"/>
    <property type="match status" value="1"/>
</dbReference>
<dbReference type="SMART" id="SM00342">
    <property type="entry name" value="HTH_ARAC"/>
    <property type="match status" value="1"/>
</dbReference>
<dbReference type="EMBL" id="JAPOHD010000003">
    <property type="protein sequence ID" value="MCY1718954.1"/>
    <property type="molecule type" value="Genomic_DNA"/>
</dbReference>
<dbReference type="InterPro" id="IPR005467">
    <property type="entry name" value="His_kinase_dom"/>
</dbReference>
<keyword evidence="6" id="KW-0805">Transcription regulation</keyword>
<reference evidence="14" key="1">
    <citation type="submission" date="2022-11" db="EMBL/GenBank/DDBJ databases">
        <title>Marilongibacter aestuarii gen. nov., sp. nov., isolated from tidal flat sediment.</title>
        <authorList>
            <person name="Jiayan W."/>
        </authorList>
    </citation>
    <scope>NUCLEOTIDE SEQUENCE</scope>
    <source>
        <strain evidence="14">Z1-6</strain>
    </source>
</reference>
<dbReference type="SMART" id="SM00388">
    <property type="entry name" value="HisKA"/>
    <property type="match status" value="1"/>
</dbReference>
<dbReference type="CDD" id="cd00082">
    <property type="entry name" value="HisKA"/>
    <property type="match status" value="1"/>
</dbReference>
<dbReference type="AlphaFoldDB" id="A0A9X3F1R5"/>
<evidence type="ECO:0000313" key="15">
    <source>
        <dbReference type="Proteomes" id="UP001145087"/>
    </source>
</evidence>
<evidence type="ECO:0000256" key="1">
    <source>
        <dbReference type="ARBA" id="ARBA00000085"/>
    </source>
</evidence>
<dbReference type="SUPFAM" id="SSF47384">
    <property type="entry name" value="Homodimeric domain of signal transducing histidine kinase"/>
    <property type="match status" value="1"/>
</dbReference>
<protein>
    <recommendedName>
        <fullName evidence="2">histidine kinase</fullName>
        <ecNumber evidence="2">2.7.13.3</ecNumber>
    </recommendedName>
</protein>
<dbReference type="PROSITE" id="PS50109">
    <property type="entry name" value="HIS_KIN"/>
    <property type="match status" value="1"/>
</dbReference>
<keyword evidence="3 9" id="KW-0597">Phosphoprotein</keyword>
<evidence type="ECO:0000256" key="10">
    <source>
        <dbReference type="SAM" id="Phobius"/>
    </source>
</evidence>
<dbReference type="PROSITE" id="PS01124">
    <property type="entry name" value="HTH_ARAC_FAMILY_2"/>
    <property type="match status" value="1"/>
</dbReference>
<evidence type="ECO:0000256" key="4">
    <source>
        <dbReference type="ARBA" id="ARBA00022679"/>
    </source>
</evidence>
<dbReference type="InterPro" id="IPR001789">
    <property type="entry name" value="Sig_transdc_resp-reg_receiver"/>
</dbReference>
<dbReference type="Gene3D" id="1.10.10.60">
    <property type="entry name" value="Homeodomain-like"/>
    <property type="match status" value="1"/>
</dbReference>
<dbReference type="Pfam" id="PF00512">
    <property type="entry name" value="HisKA"/>
    <property type="match status" value="1"/>
</dbReference>
<dbReference type="InterPro" id="IPR018060">
    <property type="entry name" value="HTH_AraC"/>
</dbReference>
<keyword evidence="8" id="KW-0804">Transcription</keyword>
<dbReference type="Gene3D" id="3.40.50.2300">
    <property type="match status" value="1"/>
</dbReference>
<organism evidence="14 15">
    <name type="scientific">Draconibacterium aestuarii</name>
    <dbReference type="NCBI Taxonomy" id="2998507"/>
    <lineage>
        <taxon>Bacteria</taxon>
        <taxon>Pseudomonadati</taxon>
        <taxon>Bacteroidota</taxon>
        <taxon>Bacteroidia</taxon>
        <taxon>Marinilabiliales</taxon>
        <taxon>Prolixibacteraceae</taxon>
        <taxon>Draconibacterium</taxon>
    </lineage>
</organism>
<keyword evidence="7" id="KW-0238">DNA-binding</keyword>
<keyword evidence="15" id="KW-1185">Reference proteome</keyword>
<feature type="transmembrane region" description="Helical" evidence="10">
    <location>
        <begin position="61"/>
        <end position="80"/>
    </location>
</feature>
<evidence type="ECO:0000259" key="12">
    <source>
        <dbReference type="PROSITE" id="PS50109"/>
    </source>
</evidence>
<evidence type="ECO:0000256" key="8">
    <source>
        <dbReference type="ARBA" id="ARBA00023163"/>
    </source>
</evidence>
<accession>A0A9X3F1R5</accession>
<proteinExistence type="predicted"/>
<evidence type="ECO:0000256" key="2">
    <source>
        <dbReference type="ARBA" id="ARBA00012438"/>
    </source>
</evidence>
<dbReference type="RefSeq" id="WP_343331293.1">
    <property type="nucleotide sequence ID" value="NZ_JAPOHD010000003.1"/>
</dbReference>
<dbReference type="Gene3D" id="3.30.565.10">
    <property type="entry name" value="Histidine kinase-like ATPase, C-terminal domain"/>
    <property type="match status" value="1"/>
</dbReference>
<keyword evidence="10" id="KW-0812">Transmembrane</keyword>
<evidence type="ECO:0000313" key="14">
    <source>
        <dbReference type="EMBL" id="MCY1718954.1"/>
    </source>
</evidence>
<dbReference type="Pfam" id="PF00072">
    <property type="entry name" value="Response_reg"/>
    <property type="match status" value="1"/>
</dbReference>
<keyword evidence="10" id="KW-1133">Transmembrane helix</keyword>
<dbReference type="PANTHER" id="PTHR43547:SF2">
    <property type="entry name" value="HYBRID SIGNAL TRANSDUCTION HISTIDINE KINASE C"/>
    <property type="match status" value="1"/>
</dbReference>
<keyword evidence="10" id="KW-0472">Membrane</keyword>
<keyword evidence="4" id="KW-0808">Transferase</keyword>
<dbReference type="Proteomes" id="UP001145087">
    <property type="component" value="Unassembled WGS sequence"/>
</dbReference>
<dbReference type="InterPro" id="IPR003661">
    <property type="entry name" value="HisK_dim/P_dom"/>
</dbReference>
<dbReference type="InterPro" id="IPR036097">
    <property type="entry name" value="HisK_dim/P_sf"/>
</dbReference>